<gene>
    <name evidence="1" type="ordered locus">Fleli_3334</name>
</gene>
<dbReference type="KEGG" id="fli:Fleli_3334"/>
<dbReference type="Proteomes" id="UP000006054">
    <property type="component" value="Chromosome"/>
</dbReference>
<reference evidence="2" key="1">
    <citation type="submission" date="2012-06" db="EMBL/GenBank/DDBJ databases">
        <title>The complete genome of Flexibacter litoralis DSM 6794.</title>
        <authorList>
            <person name="Lucas S."/>
            <person name="Copeland A."/>
            <person name="Lapidus A."/>
            <person name="Glavina del Rio T."/>
            <person name="Dalin E."/>
            <person name="Tice H."/>
            <person name="Bruce D."/>
            <person name="Goodwin L."/>
            <person name="Pitluck S."/>
            <person name="Peters L."/>
            <person name="Ovchinnikova G."/>
            <person name="Lu M."/>
            <person name="Kyrpides N."/>
            <person name="Mavromatis K."/>
            <person name="Ivanova N."/>
            <person name="Brettin T."/>
            <person name="Detter J.C."/>
            <person name="Han C."/>
            <person name="Larimer F."/>
            <person name="Land M."/>
            <person name="Hauser L."/>
            <person name="Markowitz V."/>
            <person name="Cheng J.-F."/>
            <person name="Hugenholtz P."/>
            <person name="Woyke T."/>
            <person name="Wu D."/>
            <person name="Spring S."/>
            <person name="Lang E."/>
            <person name="Kopitz M."/>
            <person name="Brambilla E."/>
            <person name="Klenk H.-P."/>
            <person name="Eisen J.A."/>
        </authorList>
    </citation>
    <scope>NUCLEOTIDE SEQUENCE [LARGE SCALE GENOMIC DNA]</scope>
    <source>
        <strain evidence="2">ATCC 23117 / DSM 6794 / NBRC 15988 / NCIMB 1366 / Sio-4</strain>
    </source>
</reference>
<dbReference type="eggNOG" id="ENOG502ZBSQ">
    <property type="taxonomic scope" value="Bacteria"/>
</dbReference>
<evidence type="ECO:0000313" key="2">
    <source>
        <dbReference type="Proteomes" id="UP000006054"/>
    </source>
</evidence>
<dbReference type="EMBL" id="CP003345">
    <property type="protein sequence ID" value="AFM05663.1"/>
    <property type="molecule type" value="Genomic_DNA"/>
</dbReference>
<dbReference type="AlphaFoldDB" id="I4ANX8"/>
<proteinExistence type="predicted"/>
<sequence>MLFKKIITAFIGQTDTNDQIDIRFGRYSDAHKTLEKYDSWARSTDFFEQKNYLQAYLEFFNYLLDDDESNLSYDTVQINEKGDVTDFKIDFTLQQGSKIVRGFANSEEFVGEVKLVKVNDNLHVALGRRLMEMNYNLLYSGFSLDENGVIWIRFTTNTVDSFAGKLYNGLREIATRSDAQDDLLLNEFTNQLESIDDKHIEYLSEDHQQVKLRFLKKWIKETLEEVKKLNAERLASAISYMLLTLLYRIDYLLTPEGTITAILEDIHKVIFYDQNRLPVQRNVYAINQFEKLLDLSDDELLSNFYETKSTFGISKPAYQQDIKEIIEKQIQAAAWFDKNEQQEFTPFVFEYIAGYCLFNYGLPRPTKEFFHLYFQITYSDFFEALGAKHIFSEKKDNEIILQKTLITKRIDFISETWEEMYPNLTEKVPKFSYKDFIKFSFDYFLFVKELKMNT</sequence>
<evidence type="ECO:0000313" key="1">
    <source>
        <dbReference type="EMBL" id="AFM05663.1"/>
    </source>
</evidence>
<accession>I4ANX8</accession>
<organism evidence="1 2">
    <name type="scientific">Bernardetia litoralis (strain ATCC 23117 / DSM 6794 / NBRC 15988 / NCIMB 1366 / Fx l1 / Sio-4)</name>
    <name type="common">Flexibacter litoralis</name>
    <dbReference type="NCBI Taxonomy" id="880071"/>
    <lineage>
        <taxon>Bacteria</taxon>
        <taxon>Pseudomonadati</taxon>
        <taxon>Bacteroidota</taxon>
        <taxon>Cytophagia</taxon>
        <taxon>Cytophagales</taxon>
        <taxon>Bernardetiaceae</taxon>
        <taxon>Bernardetia</taxon>
    </lineage>
</organism>
<protein>
    <submittedName>
        <fullName evidence="1">Uncharacterized protein</fullName>
    </submittedName>
</protein>
<keyword evidence="2" id="KW-1185">Reference proteome</keyword>
<dbReference type="Gene3D" id="3.30.1460.10">
    <property type="match status" value="1"/>
</dbReference>
<dbReference type="SUPFAM" id="SSF69635">
    <property type="entry name" value="Type III secretory system chaperone-like"/>
    <property type="match status" value="1"/>
</dbReference>
<dbReference type="OrthoDB" id="1097903at2"/>
<name>I4ANX8_BERLS</name>
<dbReference type="HOGENOM" id="CLU_050364_0_0_10"/>
<dbReference type="RefSeq" id="WP_014799091.1">
    <property type="nucleotide sequence ID" value="NC_018018.1"/>
</dbReference>